<gene>
    <name evidence="2" type="ORF">I303_06459</name>
    <name evidence="3" type="ORF">I303_107059</name>
</gene>
<evidence type="ECO:0000313" key="2">
    <source>
        <dbReference type="EMBL" id="OBR82902.1"/>
    </source>
</evidence>
<accession>A0A1A5ZYL7</accession>
<reference evidence="3" key="3">
    <citation type="submission" date="2024-02" db="EMBL/GenBank/DDBJ databases">
        <title>Comparative genomics of Cryptococcus and Kwoniella reveals pathogenesis evolution and contrasting modes of karyotype evolution via chromosome fusion or intercentromeric recombination.</title>
        <authorList>
            <person name="Coelho M.A."/>
            <person name="David-Palma M."/>
            <person name="Shea T."/>
            <person name="Bowers K."/>
            <person name="McGinley-Smith S."/>
            <person name="Mohammad A.W."/>
            <person name="Gnirke A."/>
            <person name="Yurkov A.M."/>
            <person name="Nowrousian M."/>
            <person name="Sun S."/>
            <person name="Cuomo C.A."/>
            <person name="Heitman J."/>
        </authorList>
    </citation>
    <scope>NUCLEOTIDE SEQUENCE</scope>
    <source>
        <strain evidence="3">CBS 10117</strain>
    </source>
</reference>
<dbReference type="KEGG" id="kdj:28970158"/>
<sequence length="257" mass="28601">MAPGVNSSVLSSSATECFPAKIKVCGIAKNFDDEGDFVNTYSYYVESLKPSGLPNPPSDKLEMSKRLIWSLTGRIGTAPPNELRSQFSSEGFIQLDKPWSDSLADIVSKGDTEGVITGSMIIPDKHEDPSYRFAEGSEKVRLFYMHTERKGEGDGEADPSISIPALRFADPRHRTISYGDLRNLQNQLTRIDTVWTWTTPYEDGNEDENEGDDASSGFVALRPSLNPLDSEGQFEPRIYNFEINHELRDYLNSGDSS</sequence>
<evidence type="ECO:0000313" key="3">
    <source>
        <dbReference type="EMBL" id="WWC64449.1"/>
    </source>
</evidence>
<dbReference type="GeneID" id="28970158"/>
<reference evidence="2" key="1">
    <citation type="submission" date="2013-07" db="EMBL/GenBank/DDBJ databases">
        <title>The Genome Sequence of Cryptococcus dejecticola CBS10117.</title>
        <authorList>
            <consortium name="The Broad Institute Genome Sequencing Platform"/>
            <person name="Cuomo C."/>
            <person name="Litvintseva A."/>
            <person name="Chen Y."/>
            <person name="Heitman J."/>
            <person name="Sun S."/>
            <person name="Springer D."/>
            <person name="Dromer F."/>
            <person name="Young S.K."/>
            <person name="Zeng Q."/>
            <person name="Gargeya S."/>
            <person name="Fitzgerald M."/>
            <person name="Abouelleil A."/>
            <person name="Alvarado L."/>
            <person name="Berlin A.M."/>
            <person name="Chapman S.B."/>
            <person name="Dewar J."/>
            <person name="Goldberg J."/>
            <person name="Griggs A."/>
            <person name="Gujja S."/>
            <person name="Hansen M."/>
            <person name="Howarth C."/>
            <person name="Imamovic A."/>
            <person name="Larimer J."/>
            <person name="McCowan C."/>
            <person name="Murphy C."/>
            <person name="Pearson M."/>
            <person name="Priest M."/>
            <person name="Roberts A."/>
            <person name="Saif S."/>
            <person name="Shea T."/>
            <person name="Sykes S."/>
            <person name="Wortman J."/>
            <person name="Nusbaum C."/>
            <person name="Birren B."/>
        </authorList>
    </citation>
    <scope>NUCLEOTIDE SEQUENCE [LARGE SCALE GENOMIC DNA]</scope>
    <source>
        <strain evidence="2">CBS 10117</strain>
    </source>
</reference>
<dbReference type="RefSeq" id="XP_018260744.1">
    <property type="nucleotide sequence ID" value="XM_018409741.1"/>
</dbReference>
<keyword evidence="4" id="KW-1185">Reference proteome</keyword>
<dbReference type="VEuPathDB" id="FungiDB:I303_06459"/>
<feature type="region of interest" description="Disordered" evidence="1">
    <location>
        <begin position="201"/>
        <end position="228"/>
    </location>
</feature>
<dbReference type="Proteomes" id="UP000078595">
    <property type="component" value="Chromosome 9"/>
</dbReference>
<proteinExistence type="predicted"/>
<dbReference type="EMBL" id="KI894034">
    <property type="protein sequence ID" value="OBR82902.1"/>
    <property type="molecule type" value="Genomic_DNA"/>
</dbReference>
<protein>
    <submittedName>
        <fullName evidence="2">Uncharacterized protein</fullName>
    </submittedName>
</protein>
<evidence type="ECO:0000313" key="4">
    <source>
        <dbReference type="Proteomes" id="UP000078595"/>
    </source>
</evidence>
<organism evidence="2">
    <name type="scientific">Kwoniella dejecticola CBS 10117</name>
    <dbReference type="NCBI Taxonomy" id="1296121"/>
    <lineage>
        <taxon>Eukaryota</taxon>
        <taxon>Fungi</taxon>
        <taxon>Dikarya</taxon>
        <taxon>Basidiomycota</taxon>
        <taxon>Agaricomycotina</taxon>
        <taxon>Tremellomycetes</taxon>
        <taxon>Tremellales</taxon>
        <taxon>Cryptococcaceae</taxon>
        <taxon>Kwoniella</taxon>
    </lineage>
</organism>
<feature type="compositionally biased region" description="Acidic residues" evidence="1">
    <location>
        <begin position="203"/>
        <end position="213"/>
    </location>
</feature>
<dbReference type="EMBL" id="CP144538">
    <property type="protein sequence ID" value="WWC64449.1"/>
    <property type="molecule type" value="Genomic_DNA"/>
</dbReference>
<reference evidence="3" key="2">
    <citation type="submission" date="2013-07" db="EMBL/GenBank/DDBJ databases">
        <authorList>
            <consortium name="The Broad Institute Genome Sequencing Platform"/>
            <person name="Cuomo C."/>
            <person name="Litvintseva A."/>
            <person name="Chen Y."/>
            <person name="Heitman J."/>
            <person name="Sun S."/>
            <person name="Springer D."/>
            <person name="Dromer F."/>
            <person name="Young S.K."/>
            <person name="Zeng Q."/>
            <person name="Gargeya S."/>
            <person name="Fitzgerald M."/>
            <person name="Abouelleil A."/>
            <person name="Alvarado L."/>
            <person name="Berlin A.M."/>
            <person name="Chapman S.B."/>
            <person name="Dewar J."/>
            <person name="Goldberg J."/>
            <person name="Griggs A."/>
            <person name="Gujja S."/>
            <person name="Hansen M."/>
            <person name="Howarth C."/>
            <person name="Imamovic A."/>
            <person name="Larimer J."/>
            <person name="McCowan C."/>
            <person name="Murphy C."/>
            <person name="Pearson M."/>
            <person name="Priest M."/>
            <person name="Roberts A."/>
            <person name="Saif S."/>
            <person name="Shea T."/>
            <person name="Sykes S."/>
            <person name="Wortman J."/>
            <person name="Nusbaum C."/>
            <person name="Birren B."/>
        </authorList>
    </citation>
    <scope>NUCLEOTIDE SEQUENCE</scope>
    <source>
        <strain evidence="3">CBS 10117</strain>
    </source>
</reference>
<evidence type="ECO:0000256" key="1">
    <source>
        <dbReference type="SAM" id="MobiDB-lite"/>
    </source>
</evidence>
<dbReference type="AlphaFoldDB" id="A0A1A5ZYL7"/>
<name>A0A1A5ZYL7_9TREE</name>